<protein>
    <submittedName>
        <fullName evidence="1">Uncharacterized protein</fullName>
    </submittedName>
</protein>
<reference evidence="1" key="1">
    <citation type="submission" date="2013-12" db="EMBL/GenBank/DDBJ databases">
        <title>A Varibaculum cambriense genome reconstructed from a premature infant gut community with otherwise low bacterial novelty that shifts toward anaerobic metabolism during the third week of life.</title>
        <authorList>
            <person name="Brown C.T."/>
            <person name="Sharon I."/>
            <person name="Thomas B.C."/>
            <person name="Castelle C.J."/>
            <person name="Morowitz M.J."/>
            <person name="Banfield J.F."/>
        </authorList>
    </citation>
    <scope>NUCLEOTIDE SEQUENCE</scope>
</reference>
<comment type="caution">
    <text evidence="1">The sequence shown here is derived from an EMBL/GenBank/DDBJ whole genome shotgun (WGS) entry which is preliminary data.</text>
</comment>
<proteinExistence type="predicted"/>
<sequence>VIESNQVSNTIDEIYLLFENLNNKYNHTFLHYYLQGYEESMYTRQQISLIEGIPQSELFEREMTEPRARP</sequence>
<dbReference type="AlphaFoldDB" id="W1XVH1"/>
<accession>W1XVH1</accession>
<organism evidence="1">
    <name type="scientific">human gut metagenome</name>
    <dbReference type="NCBI Taxonomy" id="408170"/>
    <lineage>
        <taxon>unclassified sequences</taxon>
        <taxon>metagenomes</taxon>
        <taxon>organismal metagenomes</taxon>
    </lineage>
</organism>
<gene>
    <name evidence="1" type="ORF">Q604_UNBC12073G0001</name>
</gene>
<feature type="non-terminal residue" evidence="1">
    <location>
        <position position="1"/>
    </location>
</feature>
<name>W1XVH1_9ZZZZ</name>
<dbReference type="EMBL" id="AZMM01012073">
    <property type="protein sequence ID" value="ETJ33465.1"/>
    <property type="molecule type" value="Genomic_DNA"/>
</dbReference>
<evidence type="ECO:0000313" key="1">
    <source>
        <dbReference type="EMBL" id="ETJ33465.1"/>
    </source>
</evidence>